<reference evidence="1 2" key="1">
    <citation type="submission" date="2021-04" db="EMBL/GenBank/DDBJ databases">
        <authorList>
            <person name="Pira H."/>
            <person name="Risdian C."/>
            <person name="Wink J."/>
        </authorList>
    </citation>
    <scope>NUCLEOTIDE SEQUENCE [LARGE SCALE GENOMIC DNA]</scope>
    <source>
        <strain evidence="1 2">WH131</strain>
    </source>
</reference>
<evidence type="ECO:0000313" key="1">
    <source>
        <dbReference type="EMBL" id="MBV7265900.1"/>
    </source>
</evidence>
<dbReference type="Proteomes" id="UP000699975">
    <property type="component" value="Unassembled WGS sequence"/>
</dbReference>
<comment type="caution">
    <text evidence="1">The sequence shown here is derived from an EMBL/GenBank/DDBJ whole genome shotgun (WGS) entry which is preliminary data.</text>
</comment>
<accession>A0ABS6SLJ9</accession>
<gene>
    <name evidence="1" type="ORF">KCG45_06885</name>
</gene>
<evidence type="ECO:0000313" key="2">
    <source>
        <dbReference type="Proteomes" id="UP000699975"/>
    </source>
</evidence>
<sequence length="203" mass="23109">MIEEACLQMHFPHEPEDGWQYVARELRIIHFQLPELKAEGSLSRAQMAKKWDRFADQLWSISKEMGEIAWQEDFTMAALEIGSGREGSAAYEYVNLPNRVGELVGPARKLAAWLKLSGILQSRKIRPASERERRLVLACKLQPIFVDQFGMVATLKGGSACRPIEEESPWARFYQAAASLLLREKVTADRQSVLLEARRPPIE</sequence>
<name>A0ABS6SLJ9_9SPHN</name>
<organism evidence="1 2">
    <name type="scientific">Erythrobacter ani</name>
    <dbReference type="NCBI Taxonomy" id="2827235"/>
    <lineage>
        <taxon>Bacteria</taxon>
        <taxon>Pseudomonadati</taxon>
        <taxon>Pseudomonadota</taxon>
        <taxon>Alphaproteobacteria</taxon>
        <taxon>Sphingomonadales</taxon>
        <taxon>Erythrobacteraceae</taxon>
        <taxon>Erythrobacter/Porphyrobacter group</taxon>
        <taxon>Erythrobacter</taxon>
    </lineage>
</organism>
<keyword evidence="2" id="KW-1185">Reference proteome</keyword>
<proteinExistence type="predicted"/>
<protein>
    <submittedName>
        <fullName evidence="1">Uncharacterized protein</fullName>
    </submittedName>
</protein>
<dbReference type="EMBL" id="JAGSPB010000001">
    <property type="protein sequence ID" value="MBV7265900.1"/>
    <property type="molecule type" value="Genomic_DNA"/>
</dbReference>
<dbReference type="RefSeq" id="WP_218316306.1">
    <property type="nucleotide sequence ID" value="NZ_JAGSPB010000001.1"/>
</dbReference>